<organism evidence="8 9">
    <name type="scientific">Candidatus Uhrbacteria bacterium RIFCSPHIGHO2_02_FULL_53_13</name>
    <dbReference type="NCBI Taxonomy" id="1802389"/>
    <lineage>
        <taxon>Bacteria</taxon>
        <taxon>Candidatus Uhriibacteriota</taxon>
    </lineage>
</organism>
<dbReference type="Proteomes" id="UP000177097">
    <property type="component" value="Unassembled WGS sequence"/>
</dbReference>
<comment type="caution">
    <text evidence="8">The sequence shown here is derived from an EMBL/GenBank/DDBJ whole genome shotgun (WGS) entry which is preliminary data.</text>
</comment>
<dbReference type="EMBL" id="MGDX01000029">
    <property type="protein sequence ID" value="OGL70497.1"/>
    <property type="molecule type" value="Genomic_DNA"/>
</dbReference>
<keyword evidence="2 6" id="KW-0479">Metal-binding</keyword>
<name>A0A1F7TYI0_9BACT</name>
<proteinExistence type="predicted"/>
<dbReference type="InterPro" id="IPR051269">
    <property type="entry name" value="Fe-S_cluster_ET"/>
</dbReference>
<accession>A0A1F7TYI0</accession>
<dbReference type="GO" id="GO:0009055">
    <property type="term" value="F:electron transfer activity"/>
    <property type="evidence" value="ECO:0007669"/>
    <property type="project" value="UniProtKB-UniRule"/>
</dbReference>
<comment type="function">
    <text evidence="6">Ferredoxins are iron-sulfur proteins that transfer electrons in a wide variety of metabolic reactions.</text>
</comment>
<dbReference type="InterPro" id="IPR017896">
    <property type="entry name" value="4Fe4S_Fe-S-bd"/>
</dbReference>
<evidence type="ECO:0000256" key="4">
    <source>
        <dbReference type="ARBA" id="ARBA00023004"/>
    </source>
</evidence>
<dbReference type="SUPFAM" id="SSF54862">
    <property type="entry name" value="4Fe-4S ferredoxins"/>
    <property type="match status" value="1"/>
</dbReference>
<dbReference type="PROSITE" id="PS51379">
    <property type="entry name" value="4FE4S_FER_2"/>
    <property type="match status" value="1"/>
</dbReference>
<keyword evidence="3 6" id="KW-0249">Electron transport</keyword>
<dbReference type="Gene3D" id="3.30.70.20">
    <property type="match status" value="1"/>
</dbReference>
<dbReference type="AlphaFoldDB" id="A0A1F7TYI0"/>
<dbReference type="GO" id="GO:0005506">
    <property type="term" value="F:iron ion binding"/>
    <property type="evidence" value="ECO:0007669"/>
    <property type="project" value="UniProtKB-UniRule"/>
</dbReference>
<evidence type="ECO:0000259" key="7">
    <source>
        <dbReference type="PROSITE" id="PS51379"/>
    </source>
</evidence>
<dbReference type="GO" id="GO:0051536">
    <property type="term" value="F:iron-sulfur cluster binding"/>
    <property type="evidence" value="ECO:0007669"/>
    <property type="project" value="UniProtKB-KW"/>
</dbReference>
<reference evidence="8 9" key="1">
    <citation type="journal article" date="2016" name="Nat. Commun.">
        <title>Thousands of microbial genomes shed light on interconnected biogeochemical processes in an aquifer system.</title>
        <authorList>
            <person name="Anantharaman K."/>
            <person name="Brown C.T."/>
            <person name="Hug L.A."/>
            <person name="Sharon I."/>
            <person name="Castelle C.J."/>
            <person name="Probst A.J."/>
            <person name="Thomas B.C."/>
            <person name="Singh A."/>
            <person name="Wilkins M.J."/>
            <person name="Karaoz U."/>
            <person name="Brodie E.L."/>
            <person name="Williams K.H."/>
            <person name="Hubbard S.S."/>
            <person name="Banfield J.F."/>
        </authorList>
    </citation>
    <scope>NUCLEOTIDE SEQUENCE [LARGE SCALE GENOMIC DNA]</scope>
</reference>
<dbReference type="Pfam" id="PF13459">
    <property type="entry name" value="Fer4_15"/>
    <property type="match status" value="1"/>
</dbReference>
<dbReference type="PANTHER" id="PTHR36923:SF3">
    <property type="entry name" value="FERREDOXIN"/>
    <property type="match status" value="1"/>
</dbReference>
<evidence type="ECO:0000256" key="3">
    <source>
        <dbReference type="ARBA" id="ARBA00022982"/>
    </source>
</evidence>
<dbReference type="InterPro" id="IPR001080">
    <property type="entry name" value="3Fe4S_ferredoxin"/>
</dbReference>
<keyword evidence="5 6" id="KW-0411">Iron-sulfur</keyword>
<dbReference type="STRING" id="1802389.A3C17_03970"/>
<evidence type="ECO:0000313" key="9">
    <source>
        <dbReference type="Proteomes" id="UP000177097"/>
    </source>
</evidence>
<dbReference type="PRINTS" id="PR00352">
    <property type="entry name" value="3FE4SFRDOXIN"/>
</dbReference>
<sequence length="89" mass="10091">MKIRVKVDEDLCIGAASCVTIKPDVFQLNDENKAIVLDPSNQTDCLQTYERWLEVTDDEYEQVLLAAQSCPTLAIYIFNEGGDQMFPEM</sequence>
<dbReference type="PANTHER" id="PTHR36923">
    <property type="entry name" value="FERREDOXIN"/>
    <property type="match status" value="1"/>
</dbReference>
<keyword evidence="1 6" id="KW-0813">Transport</keyword>
<evidence type="ECO:0000256" key="5">
    <source>
        <dbReference type="ARBA" id="ARBA00023014"/>
    </source>
</evidence>
<evidence type="ECO:0000256" key="2">
    <source>
        <dbReference type="ARBA" id="ARBA00022723"/>
    </source>
</evidence>
<keyword evidence="4 6" id="KW-0408">Iron</keyword>
<protein>
    <recommendedName>
        <fullName evidence="6">Ferredoxin</fullName>
    </recommendedName>
</protein>
<evidence type="ECO:0000313" key="8">
    <source>
        <dbReference type="EMBL" id="OGL70497.1"/>
    </source>
</evidence>
<evidence type="ECO:0000256" key="1">
    <source>
        <dbReference type="ARBA" id="ARBA00022448"/>
    </source>
</evidence>
<evidence type="ECO:0000256" key="6">
    <source>
        <dbReference type="RuleBase" id="RU368020"/>
    </source>
</evidence>
<gene>
    <name evidence="8" type="ORF">A3C17_03970</name>
</gene>
<feature type="domain" description="4Fe-4S ferredoxin-type" evidence="7">
    <location>
        <begin position="3"/>
        <end position="31"/>
    </location>
</feature>